<name>A0A9W6Y3Q6_9STRA</name>
<dbReference type="CDD" id="cd09272">
    <property type="entry name" value="RNase_HI_RT_Ty1"/>
    <property type="match status" value="1"/>
</dbReference>
<evidence type="ECO:0000259" key="2">
    <source>
        <dbReference type="Pfam" id="PF07727"/>
    </source>
</evidence>
<dbReference type="OrthoDB" id="116276at2759"/>
<dbReference type="InterPro" id="IPR043502">
    <property type="entry name" value="DNA/RNA_pol_sf"/>
</dbReference>
<feature type="region of interest" description="Disordered" evidence="1">
    <location>
        <begin position="1"/>
        <end position="36"/>
    </location>
</feature>
<gene>
    <name evidence="3" type="ORF">Pfra01_002121000</name>
</gene>
<keyword evidence="4" id="KW-1185">Reference proteome</keyword>
<dbReference type="Proteomes" id="UP001165121">
    <property type="component" value="Unassembled WGS sequence"/>
</dbReference>
<evidence type="ECO:0000313" key="4">
    <source>
        <dbReference type="Proteomes" id="UP001165121"/>
    </source>
</evidence>
<evidence type="ECO:0000256" key="1">
    <source>
        <dbReference type="SAM" id="MobiDB-lite"/>
    </source>
</evidence>
<comment type="caution">
    <text evidence="3">The sequence shown here is derived from an EMBL/GenBank/DDBJ whole genome shotgun (WGS) entry which is preliminary data.</text>
</comment>
<dbReference type="EMBL" id="BSXT01002996">
    <property type="protein sequence ID" value="GMF51995.1"/>
    <property type="molecule type" value="Genomic_DNA"/>
</dbReference>
<protein>
    <submittedName>
        <fullName evidence="3">Unnamed protein product</fullName>
    </submittedName>
</protein>
<dbReference type="AlphaFoldDB" id="A0A9W6Y3Q6"/>
<accession>A0A9W6Y3Q6</accession>
<dbReference type="InterPro" id="IPR013103">
    <property type="entry name" value="RVT_2"/>
</dbReference>
<organism evidence="3 4">
    <name type="scientific">Phytophthora fragariaefolia</name>
    <dbReference type="NCBI Taxonomy" id="1490495"/>
    <lineage>
        <taxon>Eukaryota</taxon>
        <taxon>Sar</taxon>
        <taxon>Stramenopiles</taxon>
        <taxon>Oomycota</taxon>
        <taxon>Peronosporomycetes</taxon>
        <taxon>Peronosporales</taxon>
        <taxon>Peronosporaceae</taxon>
        <taxon>Phytophthora</taxon>
    </lineage>
</organism>
<dbReference type="PANTHER" id="PTHR11439">
    <property type="entry name" value="GAG-POL-RELATED RETROTRANSPOSON"/>
    <property type="match status" value="1"/>
</dbReference>
<proteinExistence type="predicted"/>
<feature type="region of interest" description="Disordered" evidence="1">
    <location>
        <begin position="68"/>
        <end position="115"/>
    </location>
</feature>
<dbReference type="SUPFAM" id="SSF56672">
    <property type="entry name" value="DNA/RNA polymerases"/>
    <property type="match status" value="1"/>
</dbReference>
<sequence length="663" mass="74073">METTNTDNVIVRQTSEDNEGAAMGPSHGGQQPWEQKQMIPTVVTSGDVISLQRDAGVKGAIVPYESTHTMTTRSRSRPIEETTDPEEAGARKKQVVASSTIGTTKRQRMVQGRAQADDDQLTIEGGQAMAAIEDVQKTYQEATASADHDEWKKAMKSELNSLVANKTWKLVPRPSHQRPIGCRWVFALKRNEKGQVVRHKARLVTKVYSQRQGMDYEETYSPVAYLNSIRAMLAKCSADGMEVEQCDVDTAFLYGKLEEEIYMELPEGLRELLELAEAKGEDDVVCMLLQSLYGLKQASWVWNETIDKHLKSMGFKPADADPCVYTRGEGEEECLFVDDMLIASRQKTVIASVKAGIAEKFRIKDLGKARFILGIEIDYDMERRTLGISQKAYTESIIKKFGQENAKPCLTPLEPGVHLTRADEPQTEDDKVKMKAKPYRSLVGSLMYLACGTRPDISVAVAKLSRFLENPGEKHWDAGIKVVRYLLKTKDVGIVYDGSLGTELEAYSDADWAGNRDDRRSVSGMMLMMCGAPVVWRSTFQKTVALSSTEAEYMALSDCVKECIWMRRLLEDMCVDQVGATVIYEDNQGAMALAKNVGYQAPTKHIGIRYHFIREKVASNEVGLVYVECKNQLADYLTKGMTTKTLRYLVMASNVGPKLKTSN</sequence>
<dbReference type="PANTHER" id="PTHR11439:SF440">
    <property type="entry name" value="INTEGRASE CATALYTIC DOMAIN-CONTAINING PROTEIN"/>
    <property type="match status" value="1"/>
</dbReference>
<reference evidence="3" key="1">
    <citation type="submission" date="2023-04" db="EMBL/GenBank/DDBJ databases">
        <title>Phytophthora fragariaefolia NBRC 109709.</title>
        <authorList>
            <person name="Ichikawa N."/>
            <person name="Sato H."/>
            <person name="Tonouchi N."/>
        </authorList>
    </citation>
    <scope>NUCLEOTIDE SEQUENCE</scope>
    <source>
        <strain evidence="3">NBRC 109709</strain>
    </source>
</reference>
<feature type="domain" description="Reverse transcriptase Ty1/copia-type" evidence="2">
    <location>
        <begin position="165"/>
        <end position="414"/>
    </location>
</feature>
<evidence type="ECO:0000313" key="3">
    <source>
        <dbReference type="EMBL" id="GMF51995.1"/>
    </source>
</evidence>
<feature type="compositionally biased region" description="Polar residues" evidence="1">
    <location>
        <begin position="1"/>
        <end position="13"/>
    </location>
</feature>
<dbReference type="Pfam" id="PF07727">
    <property type="entry name" value="RVT_2"/>
    <property type="match status" value="1"/>
</dbReference>